<proteinExistence type="predicted"/>
<dbReference type="GO" id="GO:0016787">
    <property type="term" value="F:hydrolase activity"/>
    <property type="evidence" value="ECO:0007669"/>
    <property type="project" value="UniProtKB-KW"/>
</dbReference>
<evidence type="ECO:0000259" key="1">
    <source>
        <dbReference type="Pfam" id="PF04909"/>
    </source>
</evidence>
<dbReference type="PANTHER" id="PTHR35563:SF2">
    <property type="entry name" value="BARREL METAL-DEPENDENT HYDROLASE, PUTATIVE (AFU_ORTHOLOGUE AFUA_1G16240)-RELATED"/>
    <property type="match status" value="1"/>
</dbReference>
<sequence>MAESLLAHLHTLGLEYGVIVQPSVYGNDNSLITRVVRENSERTRGVVVLRADVDKNEIAHLHANGVRGFRINALFPGGADMQSLERTAAIVADYGWHVQLLIDIRNLSQLSARLSQLPIPVVFDHMGHFPYELGIECPGFELLLRHLDSGKTYVKLSGSYRMSSYSSHITDVASIAGQLIAAAPERMVWGSDWPHVGLKSGMPSAADLLDGLCVWCPNAAIRQKILSINPLNIYF</sequence>
<organism evidence="2 3">
    <name type="scientific">Caballeronia udeis</name>
    <dbReference type="NCBI Taxonomy" id="1232866"/>
    <lineage>
        <taxon>Bacteria</taxon>
        <taxon>Pseudomonadati</taxon>
        <taxon>Pseudomonadota</taxon>
        <taxon>Betaproteobacteria</taxon>
        <taxon>Burkholderiales</taxon>
        <taxon>Burkholderiaceae</taxon>
        <taxon>Caballeronia</taxon>
    </lineage>
</organism>
<reference evidence="2 3" key="1">
    <citation type="submission" date="2016-01" db="EMBL/GenBank/DDBJ databases">
        <authorList>
            <person name="Oliw E.H."/>
        </authorList>
    </citation>
    <scope>NUCLEOTIDE SEQUENCE [LARGE SCALE GENOMIC DNA]</scope>
    <source>
        <strain evidence="2">LMG 27134</strain>
    </source>
</reference>
<dbReference type="SUPFAM" id="SSF51556">
    <property type="entry name" value="Metallo-dependent hydrolases"/>
    <property type="match status" value="1"/>
</dbReference>
<dbReference type="Pfam" id="PF04909">
    <property type="entry name" value="Amidohydro_2"/>
    <property type="match status" value="1"/>
</dbReference>
<keyword evidence="2" id="KW-0378">Hydrolase</keyword>
<protein>
    <submittedName>
        <fullName evidence="2">Amidohydrolase 2</fullName>
    </submittedName>
</protein>
<dbReference type="Gene3D" id="3.20.20.140">
    <property type="entry name" value="Metal-dependent hydrolases"/>
    <property type="match status" value="1"/>
</dbReference>
<dbReference type="EMBL" id="FCOK02000022">
    <property type="protein sequence ID" value="SAL37239.1"/>
    <property type="molecule type" value="Genomic_DNA"/>
</dbReference>
<name>A0A158H057_9BURK</name>
<accession>A0A158H057</accession>
<gene>
    <name evidence="2" type="ORF">AWB69_03616</name>
</gene>
<evidence type="ECO:0000313" key="3">
    <source>
        <dbReference type="Proteomes" id="UP000054683"/>
    </source>
</evidence>
<dbReference type="InterPro" id="IPR052358">
    <property type="entry name" value="Aro_Compnd_Degr_Hydrolases"/>
</dbReference>
<dbReference type="PANTHER" id="PTHR35563">
    <property type="entry name" value="BARREL METAL-DEPENDENT HYDROLASE, PUTATIVE (AFU_ORTHOLOGUE AFUA_1G16240)-RELATED"/>
    <property type="match status" value="1"/>
</dbReference>
<evidence type="ECO:0000313" key="2">
    <source>
        <dbReference type="EMBL" id="SAL37239.1"/>
    </source>
</evidence>
<feature type="domain" description="Amidohydrolase-related" evidence="1">
    <location>
        <begin position="5"/>
        <end position="234"/>
    </location>
</feature>
<dbReference type="InterPro" id="IPR006680">
    <property type="entry name" value="Amidohydro-rel"/>
</dbReference>
<dbReference type="InterPro" id="IPR032466">
    <property type="entry name" value="Metal_Hydrolase"/>
</dbReference>
<dbReference type="AlphaFoldDB" id="A0A158H057"/>
<dbReference type="Proteomes" id="UP000054683">
    <property type="component" value="Unassembled WGS sequence"/>
</dbReference>